<dbReference type="Pfam" id="PF00126">
    <property type="entry name" value="HTH_1"/>
    <property type="match status" value="1"/>
</dbReference>
<organism evidence="6 7">
    <name type="scientific">Artemia franciscana</name>
    <name type="common">Brine shrimp</name>
    <name type="synonym">Artemia sanfranciscana</name>
    <dbReference type="NCBI Taxonomy" id="6661"/>
    <lineage>
        <taxon>Eukaryota</taxon>
        <taxon>Metazoa</taxon>
        <taxon>Ecdysozoa</taxon>
        <taxon>Arthropoda</taxon>
        <taxon>Crustacea</taxon>
        <taxon>Branchiopoda</taxon>
        <taxon>Anostraca</taxon>
        <taxon>Artemiidae</taxon>
        <taxon>Artemia</taxon>
    </lineage>
</organism>
<sequence>MDTQLLRTFLEVSKTRHFGHAAESLHVTSAAVSARIRQLEEFLNVTLFTRQRGNIQLTDAGQRLLPHAESILSVWATVKQEMATEQTPPDVIKLGYQTGLIPQVCPINTSALSAQPVLPLTDMLTITAATSSALLEGLMQTQFDLILTSDAIHDEQLIKQVVGELRCDLFSDQPEQSWLEMTRSTYVHIDWGDDFAAFHATHFKRSLSVSRLCVDAVSVACDHVTQYGGSAYLPPDLGASLGLYAVQAAPQFSQPIQVVYQAERFDQARLEKLIAQVFKTS</sequence>
<evidence type="ECO:0000256" key="4">
    <source>
        <dbReference type="ARBA" id="ARBA00023163"/>
    </source>
</evidence>
<dbReference type="Gene3D" id="1.10.10.10">
    <property type="entry name" value="Winged helix-like DNA-binding domain superfamily/Winged helix DNA-binding domain"/>
    <property type="match status" value="1"/>
</dbReference>
<evidence type="ECO:0000313" key="6">
    <source>
        <dbReference type="EMBL" id="KAK2701781.1"/>
    </source>
</evidence>
<dbReference type="InterPro" id="IPR000847">
    <property type="entry name" value="LysR_HTH_N"/>
</dbReference>
<dbReference type="PRINTS" id="PR00039">
    <property type="entry name" value="HTHLYSR"/>
</dbReference>
<evidence type="ECO:0000259" key="5">
    <source>
        <dbReference type="PROSITE" id="PS50931"/>
    </source>
</evidence>
<protein>
    <recommendedName>
        <fullName evidence="5">HTH lysR-type domain-containing protein</fullName>
    </recommendedName>
</protein>
<dbReference type="GO" id="GO:0003677">
    <property type="term" value="F:DNA binding"/>
    <property type="evidence" value="ECO:0007669"/>
    <property type="project" value="UniProtKB-KW"/>
</dbReference>
<evidence type="ECO:0000256" key="1">
    <source>
        <dbReference type="ARBA" id="ARBA00009437"/>
    </source>
</evidence>
<keyword evidence="3" id="KW-0238">DNA-binding</keyword>
<dbReference type="EMBL" id="JAVRJZ010001763">
    <property type="protein sequence ID" value="KAK2701781.1"/>
    <property type="molecule type" value="Genomic_DNA"/>
</dbReference>
<keyword evidence="4" id="KW-0804">Transcription</keyword>
<dbReference type="GO" id="GO:0003700">
    <property type="term" value="F:DNA-binding transcription factor activity"/>
    <property type="evidence" value="ECO:0007669"/>
    <property type="project" value="InterPro"/>
</dbReference>
<dbReference type="PANTHER" id="PTHR30579">
    <property type="entry name" value="TRANSCRIPTIONAL REGULATOR"/>
    <property type="match status" value="1"/>
</dbReference>
<dbReference type="Proteomes" id="UP001187531">
    <property type="component" value="Unassembled WGS sequence"/>
</dbReference>
<comment type="similarity">
    <text evidence="1">Belongs to the LysR transcriptional regulatory family.</text>
</comment>
<dbReference type="PROSITE" id="PS50931">
    <property type="entry name" value="HTH_LYSR"/>
    <property type="match status" value="1"/>
</dbReference>
<feature type="domain" description="HTH lysR-type" evidence="5">
    <location>
        <begin position="1"/>
        <end position="58"/>
    </location>
</feature>
<name>A0AA88H720_ARTSF</name>
<dbReference type="SUPFAM" id="SSF53850">
    <property type="entry name" value="Periplasmic binding protein-like II"/>
    <property type="match status" value="1"/>
</dbReference>
<evidence type="ECO:0000313" key="7">
    <source>
        <dbReference type="Proteomes" id="UP001187531"/>
    </source>
</evidence>
<reference evidence="6" key="1">
    <citation type="submission" date="2023-07" db="EMBL/GenBank/DDBJ databases">
        <title>Chromosome-level genome assembly of Artemia franciscana.</title>
        <authorList>
            <person name="Jo E."/>
        </authorList>
    </citation>
    <scope>NUCLEOTIDE SEQUENCE</scope>
    <source>
        <tissue evidence="6">Whole body</tissue>
    </source>
</reference>
<proteinExistence type="inferred from homology"/>
<dbReference type="AlphaFoldDB" id="A0AA88H720"/>
<gene>
    <name evidence="6" type="ORF">QYM36_019591</name>
</gene>
<keyword evidence="2" id="KW-0805">Transcription regulation</keyword>
<dbReference type="PANTHER" id="PTHR30579:SF8">
    <property type="entry name" value="HTH-TYPE TRANSCRIPTIONAL REGULATOR HDFR"/>
    <property type="match status" value="1"/>
</dbReference>
<accession>A0AA88H720</accession>
<dbReference type="InterPro" id="IPR036388">
    <property type="entry name" value="WH-like_DNA-bd_sf"/>
</dbReference>
<dbReference type="SUPFAM" id="SSF46785">
    <property type="entry name" value="Winged helix' DNA-binding domain"/>
    <property type="match status" value="1"/>
</dbReference>
<keyword evidence="7" id="KW-1185">Reference proteome</keyword>
<dbReference type="FunFam" id="1.10.10.10:FF:000001">
    <property type="entry name" value="LysR family transcriptional regulator"/>
    <property type="match status" value="1"/>
</dbReference>
<comment type="caution">
    <text evidence="6">The sequence shown here is derived from an EMBL/GenBank/DDBJ whole genome shotgun (WGS) entry which is preliminary data.</text>
</comment>
<evidence type="ECO:0000256" key="3">
    <source>
        <dbReference type="ARBA" id="ARBA00023125"/>
    </source>
</evidence>
<dbReference type="InterPro" id="IPR050176">
    <property type="entry name" value="LTTR"/>
</dbReference>
<dbReference type="InterPro" id="IPR036390">
    <property type="entry name" value="WH_DNA-bd_sf"/>
</dbReference>
<evidence type="ECO:0000256" key="2">
    <source>
        <dbReference type="ARBA" id="ARBA00023015"/>
    </source>
</evidence>